<name>A0A1H7WF20_9FLAO</name>
<proteinExistence type="predicted"/>
<dbReference type="PROSITE" id="PS51257">
    <property type="entry name" value="PROKAR_LIPOPROTEIN"/>
    <property type="match status" value="1"/>
</dbReference>
<evidence type="ECO:0000313" key="1">
    <source>
        <dbReference type="EMBL" id="SEM20166.1"/>
    </source>
</evidence>
<dbReference type="OrthoDB" id="1362060at2"/>
<evidence type="ECO:0000313" key="2">
    <source>
        <dbReference type="Proteomes" id="UP000199450"/>
    </source>
</evidence>
<keyword evidence="2" id="KW-1185">Reference proteome</keyword>
<protein>
    <submittedName>
        <fullName evidence="1">Uncharacterized protein</fullName>
    </submittedName>
</protein>
<dbReference type="AlphaFoldDB" id="A0A1H7WF20"/>
<dbReference type="Proteomes" id="UP000199450">
    <property type="component" value="Unassembled WGS sequence"/>
</dbReference>
<organism evidence="1 2">
    <name type="scientific">Chryseobacterium taichungense</name>
    <dbReference type="NCBI Taxonomy" id="295069"/>
    <lineage>
        <taxon>Bacteria</taxon>
        <taxon>Pseudomonadati</taxon>
        <taxon>Bacteroidota</taxon>
        <taxon>Flavobacteriia</taxon>
        <taxon>Flavobacteriales</taxon>
        <taxon>Weeksellaceae</taxon>
        <taxon>Chryseobacterium group</taxon>
        <taxon>Chryseobacterium</taxon>
    </lineage>
</organism>
<dbReference type="RefSeq" id="WP_089998414.1">
    <property type="nucleotide sequence ID" value="NZ_FOBV01000001.1"/>
</dbReference>
<dbReference type="EMBL" id="FOBV01000001">
    <property type="protein sequence ID" value="SEM20166.1"/>
    <property type="molecule type" value="Genomic_DNA"/>
</dbReference>
<accession>A0A1H7WF20</accession>
<reference evidence="2" key="1">
    <citation type="submission" date="2016-10" db="EMBL/GenBank/DDBJ databases">
        <authorList>
            <person name="Varghese N."/>
            <person name="Submissions S."/>
        </authorList>
    </citation>
    <scope>NUCLEOTIDE SEQUENCE [LARGE SCALE GENOMIC DNA]</scope>
    <source>
        <strain evidence="2">DSM 17453</strain>
    </source>
</reference>
<dbReference type="STRING" id="295069.SAMN05421856_101703"/>
<sequence length="274" mass="32324">MKTGFLSILLLAFLSCKKENIVSNGNQNNFKKTISENSKDQSQIPQKVKERVFNFQTELCDNKGYFDSNKYSKEQLEDTYILWFKMGGSLLSTPSVFNLNNLQKVRVEKDAILAQLDRDFFNQKKILENLKPVNDSFWENVRVQKLQELIYEYEFKKTEIKAFSNPSVLMNYKISKECENFAKALNSNDAQMVEEWKKLREEMSKRNSNPQRIMDEFEERLNSTEKNDFATIDLITFGWGNCANDHIKRVEYDEKMYKKFNSLFTKIDSECDEP</sequence>
<gene>
    <name evidence="1" type="ORF">SAMN05421856_101703</name>
</gene>